<dbReference type="SUPFAM" id="SSF53187">
    <property type="entry name" value="Zn-dependent exopeptidases"/>
    <property type="match status" value="2"/>
</dbReference>
<dbReference type="EMBL" id="JBBPBM010000002">
    <property type="protein sequence ID" value="KAK8595563.1"/>
    <property type="molecule type" value="Genomic_DNA"/>
</dbReference>
<protein>
    <submittedName>
        <fullName evidence="5">Uncharacterized protein</fullName>
    </submittedName>
</protein>
<feature type="chain" id="PRO_5045162369" evidence="2">
    <location>
        <begin position="16"/>
        <end position="714"/>
    </location>
</feature>
<keyword evidence="1" id="KW-0325">Glycoprotein</keyword>
<name>A0ABR2G591_9ROSI</name>
<proteinExistence type="predicted"/>
<sequence length="714" mass="78256">MLKTTAVTFLAVATSFFILHFSPPPKSYYHSLFISDSLADNASVSHHLYTLTRRPHVAGSQANAEAASYVLSTLNACNVKAHAVSYEVLLTYPDSRSLTLTPFPSEPPVTFDLKQEIYKGGPYADVAHEVLPTFHAYAKSGSVTGPVVYVNYGRVEDYETLKEMGVNVTGTVVLARYGEIYRGDIVLNAFEAGAIGALVFTDRKDYGGGTGYAKWFPDDKWMPPSGVQVGTVYNGSGDPTTPGWASTEGCERVPIEEVERNGDVPSIPSLPISGSDGETILRSIGGQVAKDDWQGSEDAPTYKVGPGPGVVNLNYNGKQVIATIQNVIGVIEGVEEPDRFVILGNHRDAWTFGAVDPNSGTASLLEVIIIPLLPLTCFLSNQKADFTLWTNSISAEFPHQVGCPKTLEATKTRLETTTNNYLVQLGCRGVWLGSTEWVEQNRELLASRAVAYLNVDSAVSGPGFHASATPQLDDLLKQAAQQVQDPDNSSQTIYEQWAGSTDSSMPMKIGRLGVGSDHAAFLQHIGVPAADMRFGEAAASVWGLVALRLADEEFLPFNYHSYAFEIQRLAEDLETEISDKGITFSPLFKSIEELAKAASKIDNQKKEIKEAKGWTSMWRNDHGKARELNDRLMMAERAFTDRDGLLRMPWYKHLIYAPSRHNDYGSTSFPGIDYAIENAKNLNTAESWDLVQHEVWRVSRAVRHASLVLNGKLT</sequence>
<comment type="caution">
    <text evidence="5">The sequence shown here is derived from an EMBL/GenBank/DDBJ whole genome shotgun (WGS) entry which is preliminary data.</text>
</comment>
<dbReference type="Gene3D" id="3.40.630.10">
    <property type="entry name" value="Zn peptidases"/>
    <property type="match status" value="1"/>
</dbReference>
<evidence type="ECO:0000313" key="5">
    <source>
        <dbReference type="EMBL" id="KAK8595563.1"/>
    </source>
</evidence>
<dbReference type="InterPro" id="IPR039373">
    <property type="entry name" value="Peptidase_M28B"/>
</dbReference>
<evidence type="ECO:0000256" key="2">
    <source>
        <dbReference type="SAM" id="SignalP"/>
    </source>
</evidence>
<evidence type="ECO:0000259" key="4">
    <source>
        <dbReference type="Pfam" id="PF04253"/>
    </source>
</evidence>
<evidence type="ECO:0000313" key="6">
    <source>
        <dbReference type="Proteomes" id="UP001472677"/>
    </source>
</evidence>
<dbReference type="SUPFAM" id="SSF47672">
    <property type="entry name" value="Transferrin receptor-like dimerisation domain"/>
    <property type="match status" value="1"/>
</dbReference>
<dbReference type="InterPro" id="IPR046450">
    <property type="entry name" value="PA_dom_sf"/>
</dbReference>
<dbReference type="Gene3D" id="1.20.930.40">
    <property type="entry name" value="Transferrin receptor-like, dimerisation domain"/>
    <property type="match status" value="1"/>
</dbReference>
<feature type="domain" description="Transferrin receptor-like dimerisation" evidence="4">
    <location>
        <begin position="582"/>
        <end position="709"/>
    </location>
</feature>
<evidence type="ECO:0000256" key="1">
    <source>
        <dbReference type="ARBA" id="ARBA00023180"/>
    </source>
</evidence>
<dbReference type="Proteomes" id="UP001472677">
    <property type="component" value="Unassembled WGS sequence"/>
</dbReference>
<keyword evidence="6" id="KW-1185">Reference proteome</keyword>
<dbReference type="CDD" id="cd02121">
    <property type="entry name" value="PA_GCPII_like"/>
    <property type="match status" value="1"/>
</dbReference>
<keyword evidence="2" id="KW-0732">Signal</keyword>
<dbReference type="PANTHER" id="PTHR10404:SF46">
    <property type="entry name" value="VACUOLAR PROTEIN SORTING-ASSOCIATED PROTEIN 70"/>
    <property type="match status" value="1"/>
</dbReference>
<dbReference type="Pfam" id="PF04253">
    <property type="entry name" value="TFR_dimer"/>
    <property type="match status" value="1"/>
</dbReference>
<feature type="signal peptide" evidence="2">
    <location>
        <begin position="1"/>
        <end position="15"/>
    </location>
</feature>
<dbReference type="InterPro" id="IPR007365">
    <property type="entry name" value="TFR-like_dimer_dom"/>
</dbReference>
<accession>A0ABR2G591</accession>
<reference evidence="5 6" key="1">
    <citation type="journal article" date="2024" name="G3 (Bethesda)">
        <title>Genome assembly of Hibiscus sabdariffa L. provides insights into metabolisms of medicinal natural products.</title>
        <authorList>
            <person name="Kim T."/>
        </authorList>
    </citation>
    <scope>NUCLEOTIDE SEQUENCE [LARGE SCALE GENOMIC DNA]</scope>
    <source>
        <strain evidence="5">TK-2024</strain>
        <tissue evidence="5">Old leaves</tissue>
    </source>
</reference>
<feature type="domain" description="PA" evidence="3">
    <location>
        <begin position="143"/>
        <end position="229"/>
    </location>
</feature>
<organism evidence="5 6">
    <name type="scientific">Hibiscus sabdariffa</name>
    <name type="common">roselle</name>
    <dbReference type="NCBI Taxonomy" id="183260"/>
    <lineage>
        <taxon>Eukaryota</taxon>
        <taxon>Viridiplantae</taxon>
        <taxon>Streptophyta</taxon>
        <taxon>Embryophyta</taxon>
        <taxon>Tracheophyta</taxon>
        <taxon>Spermatophyta</taxon>
        <taxon>Magnoliopsida</taxon>
        <taxon>eudicotyledons</taxon>
        <taxon>Gunneridae</taxon>
        <taxon>Pentapetalae</taxon>
        <taxon>rosids</taxon>
        <taxon>malvids</taxon>
        <taxon>Malvales</taxon>
        <taxon>Malvaceae</taxon>
        <taxon>Malvoideae</taxon>
        <taxon>Hibiscus</taxon>
    </lineage>
</organism>
<dbReference type="Gene3D" id="3.50.30.30">
    <property type="match status" value="1"/>
</dbReference>
<evidence type="ECO:0000259" key="3">
    <source>
        <dbReference type="Pfam" id="PF02225"/>
    </source>
</evidence>
<gene>
    <name evidence="5" type="ORF">V6N12_064082</name>
</gene>
<dbReference type="InterPro" id="IPR036757">
    <property type="entry name" value="TFR-like_dimer_dom_sf"/>
</dbReference>
<dbReference type="PANTHER" id="PTHR10404">
    <property type="entry name" value="N-ACETYLATED-ALPHA-LINKED ACIDIC DIPEPTIDASE"/>
    <property type="match status" value="1"/>
</dbReference>
<dbReference type="Pfam" id="PF02225">
    <property type="entry name" value="PA"/>
    <property type="match status" value="1"/>
</dbReference>
<dbReference type="InterPro" id="IPR003137">
    <property type="entry name" value="PA_domain"/>
</dbReference>
<dbReference type="SUPFAM" id="SSF52025">
    <property type="entry name" value="PA domain"/>
    <property type="match status" value="1"/>
</dbReference>